<dbReference type="PANTHER" id="PTHR43081:SF19">
    <property type="entry name" value="PH-SENSITIVE ADENYLATE CYCLASE RV1264"/>
    <property type="match status" value="1"/>
</dbReference>
<dbReference type="PROSITE" id="PS50125">
    <property type="entry name" value="GUANYLATE_CYCLASE_2"/>
    <property type="match status" value="1"/>
</dbReference>
<sequence>MGEQPITRRLVAILAADIAGYSRMVEADEAGTIAAVQRVWNETFNPAVAERHGRVVKMMGDGALVEFGSVVDAVECAASIQRSMGQCNVASGRPIAFRIGINLGDIVVDRDDILGDGVNVAARLEGQAPRGGILVSDSVYAQVAGKVGVTFIDAGELKLKNIDRSVRAWCWNADESAASRPISGFALPLPADKPSIAVLPFAVMGSDPDQGFFADGLVDDITTTLSKLSGLSVIARHSSFVYKGRAVDVRQAARELGVRYVLEGSVRKAAERMRISTQLIDASTGVQIWAERFDRRVEDIFAVQDEITLTLVTEMQVRLTEGDQAKLRYTTTTNVEAWNLWIEGLNFDRRPKSPDTHLQARRCWEKALALDPSSAVLSALLGDIHYSDARHGWSGEDREAALREAEAYVERALSIDPTTPDAHRVASGILLLRSRFDEAAEAARRAAKLGPSLPDVLVFGGFVLTCCGHAAEAIGPIRKALALNGLNYHAWHLGVLGNAYRLAGRTEEALAAFRAYHARSPGFGLADIAIIQEQAGHLDDARQTAAQLIAARPAFTVKYWLRTQFRVDTDQMAADLASLRAAGVPEE</sequence>
<dbReference type="Pfam" id="PF13432">
    <property type="entry name" value="TPR_16"/>
    <property type="match status" value="1"/>
</dbReference>
<dbReference type="Gene3D" id="1.25.40.1040">
    <property type="match status" value="1"/>
</dbReference>
<dbReference type="EMBL" id="CP062229">
    <property type="protein sequence ID" value="UVC17772.1"/>
    <property type="molecule type" value="Genomic_DNA"/>
</dbReference>
<dbReference type="Gene3D" id="3.40.50.10070">
    <property type="entry name" value="TolB, N-terminal domain"/>
    <property type="match status" value="1"/>
</dbReference>
<dbReference type="Pfam" id="PF00211">
    <property type="entry name" value="Guanylate_cyc"/>
    <property type="match status" value="1"/>
</dbReference>
<dbReference type="InterPro" id="IPR029787">
    <property type="entry name" value="Nucleotide_cyclase"/>
</dbReference>
<dbReference type="SUPFAM" id="SSF55073">
    <property type="entry name" value="Nucleotide cyclase"/>
    <property type="match status" value="1"/>
</dbReference>
<dbReference type="RefSeq" id="WP_309508842.1">
    <property type="nucleotide sequence ID" value="NZ_CP062229.1"/>
</dbReference>
<gene>
    <name evidence="2" type="ORF">IHQ72_12140</name>
</gene>
<evidence type="ECO:0000313" key="3">
    <source>
        <dbReference type="Proteomes" id="UP001058098"/>
    </source>
</evidence>
<name>A0ABY5R695_9HYPH</name>
<organism evidence="2 3">
    <name type="scientific">Mesorhizobium onobrychidis</name>
    <dbReference type="NCBI Taxonomy" id="2775404"/>
    <lineage>
        <taxon>Bacteria</taxon>
        <taxon>Pseudomonadati</taxon>
        <taxon>Pseudomonadota</taxon>
        <taxon>Alphaproteobacteria</taxon>
        <taxon>Hyphomicrobiales</taxon>
        <taxon>Phyllobacteriaceae</taxon>
        <taxon>Mesorhizobium</taxon>
    </lineage>
</organism>
<dbReference type="Gene3D" id="3.30.70.1230">
    <property type="entry name" value="Nucleotide cyclase"/>
    <property type="match status" value="1"/>
</dbReference>
<feature type="domain" description="Guanylate cyclase" evidence="1">
    <location>
        <begin position="12"/>
        <end position="125"/>
    </location>
</feature>
<dbReference type="InterPro" id="IPR011990">
    <property type="entry name" value="TPR-like_helical_dom_sf"/>
</dbReference>
<dbReference type="InterPro" id="IPR001054">
    <property type="entry name" value="A/G_cyclase"/>
</dbReference>
<evidence type="ECO:0000259" key="1">
    <source>
        <dbReference type="PROSITE" id="PS50125"/>
    </source>
</evidence>
<reference evidence="2" key="1">
    <citation type="submission" date="2020-09" db="EMBL/GenBank/DDBJ databases">
        <title>Rhizobia associated with sainfoin plants.</title>
        <authorList>
            <person name="Asharfi S."/>
            <person name="Kuzmanovic N."/>
            <person name="Bunk B."/>
            <person name="Sproeer C."/>
            <person name="Becker M."/>
            <person name="Thuenen T."/>
        </authorList>
    </citation>
    <scope>NUCLEOTIDE SEQUENCE</scope>
    <source>
        <strain evidence="2">OM4</strain>
    </source>
</reference>
<accession>A0ABY5R695</accession>
<evidence type="ECO:0000313" key="2">
    <source>
        <dbReference type="EMBL" id="UVC17772.1"/>
    </source>
</evidence>
<dbReference type="InterPro" id="IPR050697">
    <property type="entry name" value="Adenylyl/Guanylyl_Cyclase_3/4"/>
</dbReference>
<dbReference type="Gene3D" id="1.25.40.10">
    <property type="entry name" value="Tetratricopeptide repeat domain"/>
    <property type="match status" value="1"/>
</dbReference>
<dbReference type="SUPFAM" id="SSF48452">
    <property type="entry name" value="TPR-like"/>
    <property type="match status" value="1"/>
</dbReference>
<protein>
    <submittedName>
        <fullName evidence="2">Adenylate/guanylate cyclase domain-containing protein</fullName>
    </submittedName>
</protein>
<dbReference type="PANTHER" id="PTHR43081">
    <property type="entry name" value="ADENYLATE CYCLASE, TERMINAL-DIFFERENTIATION SPECIFIC-RELATED"/>
    <property type="match status" value="1"/>
</dbReference>
<proteinExistence type="predicted"/>
<keyword evidence="3" id="KW-1185">Reference proteome</keyword>
<dbReference type="CDD" id="cd07302">
    <property type="entry name" value="CHD"/>
    <property type="match status" value="1"/>
</dbReference>
<dbReference type="Proteomes" id="UP001058098">
    <property type="component" value="Chromosome"/>
</dbReference>